<keyword evidence="3" id="KW-1185">Reference proteome</keyword>
<protein>
    <submittedName>
        <fullName evidence="2">Uncharacterized protein</fullName>
    </submittedName>
</protein>
<evidence type="ECO:0000256" key="1">
    <source>
        <dbReference type="SAM" id="MobiDB-lite"/>
    </source>
</evidence>
<dbReference type="InParanoid" id="A0A0V0Q891"/>
<proteinExistence type="predicted"/>
<comment type="caution">
    <text evidence="2">The sequence shown here is derived from an EMBL/GenBank/DDBJ whole genome shotgun (WGS) entry which is preliminary data.</text>
</comment>
<evidence type="ECO:0000313" key="3">
    <source>
        <dbReference type="Proteomes" id="UP000054937"/>
    </source>
</evidence>
<sequence length="372" mass="44612">MEESHSLVQNFKKNQDNSQLQQSNYRKNQIEQQQPYNILENLKNLQQQHDNKDKEYRDQKIISKGNDILNKIYNNNNLNNFKNRKNNDKNDEITAHMIKLKSKKDPTLIALYMYLLQIPKDLQYKVTKNLLPKYLNLSPEILLNYQESIQLYEHILSLLESQQQQQTFKEILQKTGLKQIQDKLQNQDFFALLESQSKNHFNQLKKQKQNHNDTQKKEQNLFNQHLLTDFQRQSNITQAIKQKSNRQINSLIKDNLKFKKQYYSQLNLFSHREQLINQENKQNFVTAQDDFFSPAQDKKYKQTQQRDFFRIKQNSSKQSILLSQDKLIKKQNQPVEFNNDFKIQQGNNSKLNLSSQYDKSVSEARELRHQQK</sequence>
<evidence type="ECO:0000313" key="2">
    <source>
        <dbReference type="EMBL" id="KRW98467.1"/>
    </source>
</evidence>
<dbReference type="Proteomes" id="UP000054937">
    <property type="component" value="Unassembled WGS sequence"/>
</dbReference>
<organism evidence="2 3">
    <name type="scientific">Pseudocohnilembus persalinus</name>
    <name type="common">Ciliate</name>
    <dbReference type="NCBI Taxonomy" id="266149"/>
    <lineage>
        <taxon>Eukaryota</taxon>
        <taxon>Sar</taxon>
        <taxon>Alveolata</taxon>
        <taxon>Ciliophora</taxon>
        <taxon>Intramacronucleata</taxon>
        <taxon>Oligohymenophorea</taxon>
        <taxon>Scuticociliatia</taxon>
        <taxon>Philasterida</taxon>
        <taxon>Pseudocohnilembidae</taxon>
        <taxon>Pseudocohnilembus</taxon>
    </lineage>
</organism>
<dbReference type="EMBL" id="LDAU01000243">
    <property type="protein sequence ID" value="KRW98467.1"/>
    <property type="molecule type" value="Genomic_DNA"/>
</dbReference>
<name>A0A0V0Q891_PSEPJ</name>
<feature type="region of interest" description="Disordered" evidence="1">
    <location>
        <begin position="1"/>
        <end position="21"/>
    </location>
</feature>
<gene>
    <name evidence="2" type="ORF">PPERSA_03298</name>
</gene>
<reference evidence="2 3" key="1">
    <citation type="journal article" date="2015" name="Sci. Rep.">
        <title>Genome of the facultative scuticociliatosis pathogen Pseudocohnilembus persalinus provides insight into its virulence through horizontal gene transfer.</title>
        <authorList>
            <person name="Xiong J."/>
            <person name="Wang G."/>
            <person name="Cheng J."/>
            <person name="Tian M."/>
            <person name="Pan X."/>
            <person name="Warren A."/>
            <person name="Jiang C."/>
            <person name="Yuan D."/>
            <person name="Miao W."/>
        </authorList>
    </citation>
    <scope>NUCLEOTIDE SEQUENCE [LARGE SCALE GENOMIC DNA]</scope>
    <source>
        <strain evidence="2">36N120E</strain>
    </source>
</reference>
<accession>A0A0V0Q891</accession>
<dbReference type="AlphaFoldDB" id="A0A0V0Q891"/>